<dbReference type="SMART" id="SM00409">
    <property type="entry name" value="IG"/>
    <property type="match status" value="4"/>
</dbReference>
<dbReference type="InterPro" id="IPR013098">
    <property type="entry name" value="Ig_I-set"/>
</dbReference>
<sequence>MHERAGRVVAQAGDRVTLPCVAQGHPPPHYTWYRGTEPVTGSTGMWTVGGSLVLGRVGVVDAAQYTCVANNTAGETRVSTHLLVTLPLSVQCAATYAHDYAHAHAYVTLGGQYVSAHGDVISHVNISSVHVTDGGTYTCSAENSAGSEVHRARLNVYGPPHVRPMGQMSAVAGETFIVSCPVSGYPIHNITWKKDGVRLPTSHRQRVHANGTLVVEQVTRTTDDGLYSCTASTRQGLTDTQDLSVRVMGESWGGGVLESEGLGREGHPSSVCLWPFHFEDKLEAGERAGAACIVSKGDPPITFTWEKDGRPIEEVEGVTVSTINQFSNTLMINRLTALHTGQYTCRASNHWAEATHSADLAVNVPPTWVVEPTSASVALGGSVALHCLAKGFPNPTVAWRKETEPPWFAVRSQRQQVKVGGTATLSCEAHGDAPLALSWTRGTAPLPPLPRYVPLTFPWTRGAAPCPTFNQSHA</sequence>
<keyword evidence="1" id="KW-0393">Immunoglobulin domain</keyword>
<dbReference type="AlphaFoldDB" id="A0A8J5JU67"/>
<dbReference type="InterPro" id="IPR013783">
    <property type="entry name" value="Ig-like_fold"/>
</dbReference>
<comment type="caution">
    <text evidence="3">The sequence shown here is derived from an EMBL/GenBank/DDBJ whole genome shotgun (WGS) entry which is preliminary data.</text>
</comment>
<feature type="domain" description="Ig-like" evidence="2">
    <location>
        <begin position="366"/>
        <end position="438"/>
    </location>
</feature>
<dbReference type="SUPFAM" id="SSF48726">
    <property type="entry name" value="Immunoglobulin"/>
    <property type="match status" value="6"/>
</dbReference>
<proteinExistence type="predicted"/>
<dbReference type="Gene3D" id="2.60.40.10">
    <property type="entry name" value="Immunoglobulins"/>
    <property type="match status" value="6"/>
</dbReference>
<dbReference type="EMBL" id="JAHLQT010029786">
    <property type="protein sequence ID" value="KAG7161144.1"/>
    <property type="molecule type" value="Genomic_DNA"/>
</dbReference>
<dbReference type="Pfam" id="PF13927">
    <property type="entry name" value="Ig_3"/>
    <property type="match status" value="2"/>
</dbReference>
<organism evidence="3 4">
    <name type="scientific">Homarus americanus</name>
    <name type="common">American lobster</name>
    <dbReference type="NCBI Taxonomy" id="6706"/>
    <lineage>
        <taxon>Eukaryota</taxon>
        <taxon>Metazoa</taxon>
        <taxon>Ecdysozoa</taxon>
        <taxon>Arthropoda</taxon>
        <taxon>Crustacea</taxon>
        <taxon>Multicrustacea</taxon>
        <taxon>Malacostraca</taxon>
        <taxon>Eumalacostraca</taxon>
        <taxon>Eucarida</taxon>
        <taxon>Decapoda</taxon>
        <taxon>Pleocyemata</taxon>
        <taxon>Astacidea</taxon>
        <taxon>Nephropoidea</taxon>
        <taxon>Nephropidae</taxon>
        <taxon>Homarus</taxon>
    </lineage>
</organism>
<dbReference type="GO" id="GO:0030424">
    <property type="term" value="C:axon"/>
    <property type="evidence" value="ECO:0007669"/>
    <property type="project" value="TreeGrafter"/>
</dbReference>
<evidence type="ECO:0000313" key="4">
    <source>
        <dbReference type="Proteomes" id="UP000747542"/>
    </source>
</evidence>
<dbReference type="InterPro" id="IPR007110">
    <property type="entry name" value="Ig-like_dom"/>
</dbReference>
<dbReference type="GO" id="GO:0098632">
    <property type="term" value="F:cell-cell adhesion mediator activity"/>
    <property type="evidence" value="ECO:0007669"/>
    <property type="project" value="TreeGrafter"/>
</dbReference>
<evidence type="ECO:0000256" key="1">
    <source>
        <dbReference type="ARBA" id="ARBA00023319"/>
    </source>
</evidence>
<protein>
    <submittedName>
        <fullName evidence="3">Down syndrome cell adhesion molecule-like protein 2-like 13</fullName>
    </submittedName>
</protein>
<dbReference type="PANTHER" id="PTHR10075">
    <property type="entry name" value="BASIGIN RELATED"/>
    <property type="match status" value="1"/>
</dbReference>
<feature type="domain" description="Ig-like" evidence="2">
    <location>
        <begin position="268"/>
        <end position="363"/>
    </location>
</feature>
<dbReference type="InterPro" id="IPR003599">
    <property type="entry name" value="Ig_sub"/>
</dbReference>
<dbReference type="InterPro" id="IPR036179">
    <property type="entry name" value="Ig-like_dom_sf"/>
</dbReference>
<dbReference type="FunFam" id="2.60.40.10:FF:000333">
    <property type="entry name" value="Down syndrome cell adhesion molecule"/>
    <property type="match status" value="1"/>
</dbReference>
<accession>A0A8J5JU67</accession>
<evidence type="ECO:0000313" key="3">
    <source>
        <dbReference type="EMBL" id="KAG7161144.1"/>
    </source>
</evidence>
<dbReference type="PROSITE" id="PS50835">
    <property type="entry name" value="IG_LIKE"/>
    <property type="match status" value="4"/>
</dbReference>
<feature type="domain" description="Ig-like" evidence="2">
    <location>
        <begin position="160"/>
        <end position="244"/>
    </location>
</feature>
<keyword evidence="4" id="KW-1185">Reference proteome</keyword>
<dbReference type="InterPro" id="IPR003598">
    <property type="entry name" value="Ig_sub2"/>
</dbReference>
<reference evidence="3" key="1">
    <citation type="journal article" date="2021" name="Sci. Adv.">
        <title>The American lobster genome reveals insights on longevity, neural, and immune adaptations.</title>
        <authorList>
            <person name="Polinski J.M."/>
            <person name="Zimin A.V."/>
            <person name="Clark K.F."/>
            <person name="Kohn A.B."/>
            <person name="Sadowski N."/>
            <person name="Timp W."/>
            <person name="Ptitsyn A."/>
            <person name="Khanna P."/>
            <person name="Romanova D.Y."/>
            <person name="Williams P."/>
            <person name="Greenwood S.J."/>
            <person name="Moroz L.L."/>
            <person name="Walt D.R."/>
            <person name="Bodnar A.G."/>
        </authorList>
    </citation>
    <scope>NUCLEOTIDE SEQUENCE</scope>
    <source>
        <strain evidence="3">GMGI-L3</strain>
    </source>
</reference>
<feature type="domain" description="Ig-like" evidence="2">
    <location>
        <begin position="1"/>
        <end position="79"/>
    </location>
</feature>
<dbReference type="GO" id="GO:0007411">
    <property type="term" value="P:axon guidance"/>
    <property type="evidence" value="ECO:0007669"/>
    <property type="project" value="TreeGrafter"/>
</dbReference>
<dbReference type="SMART" id="SM00408">
    <property type="entry name" value="IGc2"/>
    <property type="match status" value="5"/>
</dbReference>
<dbReference type="Proteomes" id="UP000747542">
    <property type="component" value="Unassembled WGS sequence"/>
</dbReference>
<dbReference type="GO" id="GO:0070593">
    <property type="term" value="P:dendrite self-avoidance"/>
    <property type="evidence" value="ECO:0007669"/>
    <property type="project" value="TreeGrafter"/>
</dbReference>
<dbReference type="Pfam" id="PF07679">
    <property type="entry name" value="I-set"/>
    <property type="match status" value="2"/>
</dbReference>
<dbReference type="GO" id="GO:0007156">
    <property type="term" value="P:homophilic cell adhesion via plasma membrane adhesion molecules"/>
    <property type="evidence" value="ECO:0007669"/>
    <property type="project" value="TreeGrafter"/>
</dbReference>
<gene>
    <name evidence="3" type="primary">Dscam2-L13</name>
    <name evidence="3" type="ORF">Hamer_G025350</name>
</gene>
<name>A0A8J5JU67_HOMAM</name>
<dbReference type="GO" id="GO:0005886">
    <property type="term" value="C:plasma membrane"/>
    <property type="evidence" value="ECO:0007669"/>
    <property type="project" value="TreeGrafter"/>
</dbReference>
<evidence type="ECO:0000259" key="2">
    <source>
        <dbReference type="PROSITE" id="PS50835"/>
    </source>
</evidence>
<feature type="non-terminal residue" evidence="3">
    <location>
        <position position="1"/>
    </location>
</feature>
<dbReference type="PANTHER" id="PTHR10075:SF14">
    <property type="entry name" value="CELL ADHESION MOLECULE DSCAM2-RELATED"/>
    <property type="match status" value="1"/>
</dbReference>
<dbReference type="CDD" id="cd20958">
    <property type="entry name" value="IgI_5_Dscam"/>
    <property type="match status" value="1"/>
</dbReference>